<evidence type="ECO:0000259" key="5">
    <source>
        <dbReference type="PROSITE" id="PS51634"/>
    </source>
</evidence>
<dbReference type="SMART" id="SM01114">
    <property type="entry name" value="CXC"/>
    <property type="match status" value="2"/>
</dbReference>
<dbReference type="OrthoDB" id="6283463at2759"/>
<comment type="subcellular location">
    <subcellularLocation>
        <location evidence="1">Nucleus</location>
    </subcellularLocation>
</comment>
<reference evidence="6" key="1">
    <citation type="submission" date="2021-01" db="EMBL/GenBank/DDBJ databases">
        <authorList>
            <consortium name="Genoscope - CEA"/>
            <person name="William W."/>
        </authorList>
    </citation>
    <scope>NUCLEOTIDE SEQUENCE</scope>
</reference>
<feature type="region of interest" description="Disordered" evidence="4">
    <location>
        <begin position="90"/>
        <end position="129"/>
    </location>
</feature>
<dbReference type="PANTHER" id="PTHR12446">
    <property type="entry name" value="TESMIN/TSO1-RELATED"/>
    <property type="match status" value="1"/>
</dbReference>
<sequence length="268" mass="32345">MYRQQSQVQMESERLADSPLFLVQRESQEIYGYKKNSQNDDFVRSPQFYNEFYSEDLIQADLFRNISWQQQQQFLGQEESQKFLNLLENPEQTQEENDSNWGLEQEQKKEQQRLNEQQQQNNHTLQKKQEVEEQAFKNFQIFQDNPSEIKKLQQQPCNCKNSGCLKRYCRCFHSGRMCLQECQCSEECQNNEQHQEQRNNAIKYVDQKCYRNKRLPRDALFKLDIIYGCSCTKSKCRKRYCECYIRNQKCTDKCKCFDCCNQTITKQT</sequence>
<evidence type="ECO:0000313" key="6">
    <source>
        <dbReference type="EMBL" id="CAD8174242.1"/>
    </source>
</evidence>
<dbReference type="InterPro" id="IPR005172">
    <property type="entry name" value="CRC"/>
</dbReference>
<evidence type="ECO:0000256" key="1">
    <source>
        <dbReference type="ARBA" id="ARBA00004123"/>
    </source>
</evidence>
<evidence type="ECO:0000256" key="3">
    <source>
        <dbReference type="ARBA" id="ARBA00023242"/>
    </source>
</evidence>
<dbReference type="AlphaFoldDB" id="A0A8S1VEK8"/>
<comment type="caution">
    <text evidence="6">The sequence shown here is derived from an EMBL/GenBank/DDBJ whole genome shotgun (WGS) entry which is preliminary data.</text>
</comment>
<dbReference type="Pfam" id="PF03638">
    <property type="entry name" value="TCR"/>
    <property type="match status" value="2"/>
</dbReference>
<name>A0A8S1VEK8_PAROT</name>
<keyword evidence="7" id="KW-1185">Reference proteome</keyword>
<keyword evidence="3" id="KW-0539">Nucleus</keyword>
<feature type="domain" description="CRC" evidence="5">
    <location>
        <begin position="153"/>
        <end position="264"/>
    </location>
</feature>
<dbReference type="InterPro" id="IPR033467">
    <property type="entry name" value="Tesmin/TSO1-like_CXC"/>
</dbReference>
<dbReference type="OMA" id="CQNNEQH"/>
<evidence type="ECO:0000313" key="7">
    <source>
        <dbReference type="Proteomes" id="UP000683925"/>
    </source>
</evidence>
<dbReference type="GO" id="GO:0006355">
    <property type="term" value="P:regulation of DNA-templated transcription"/>
    <property type="evidence" value="ECO:0007669"/>
    <property type="project" value="TreeGrafter"/>
</dbReference>
<dbReference type="Proteomes" id="UP000683925">
    <property type="component" value="Unassembled WGS sequence"/>
</dbReference>
<proteinExistence type="inferred from homology"/>
<accession>A0A8S1VEK8</accession>
<protein>
    <recommendedName>
        <fullName evidence="5">CRC domain-containing protein</fullName>
    </recommendedName>
</protein>
<gene>
    <name evidence="6" type="ORF">POCTA_138.1.T0630190</name>
</gene>
<dbReference type="EMBL" id="CAJJDP010000062">
    <property type="protein sequence ID" value="CAD8174242.1"/>
    <property type="molecule type" value="Genomic_DNA"/>
</dbReference>
<dbReference type="PROSITE" id="PS51634">
    <property type="entry name" value="CRC"/>
    <property type="match status" value="1"/>
</dbReference>
<dbReference type="InterPro" id="IPR028307">
    <property type="entry name" value="Lin-54_fam"/>
</dbReference>
<dbReference type="PANTHER" id="PTHR12446:SF34">
    <property type="entry name" value="PROTEIN LIN-54 HOMOLOG"/>
    <property type="match status" value="1"/>
</dbReference>
<comment type="similarity">
    <text evidence="2">Belongs to the lin-54 family.</text>
</comment>
<dbReference type="GO" id="GO:0005634">
    <property type="term" value="C:nucleus"/>
    <property type="evidence" value="ECO:0007669"/>
    <property type="project" value="UniProtKB-SubCell"/>
</dbReference>
<organism evidence="6 7">
    <name type="scientific">Paramecium octaurelia</name>
    <dbReference type="NCBI Taxonomy" id="43137"/>
    <lineage>
        <taxon>Eukaryota</taxon>
        <taxon>Sar</taxon>
        <taxon>Alveolata</taxon>
        <taxon>Ciliophora</taxon>
        <taxon>Intramacronucleata</taxon>
        <taxon>Oligohymenophorea</taxon>
        <taxon>Peniculida</taxon>
        <taxon>Parameciidae</taxon>
        <taxon>Paramecium</taxon>
    </lineage>
</organism>
<evidence type="ECO:0000256" key="2">
    <source>
        <dbReference type="ARBA" id="ARBA00007267"/>
    </source>
</evidence>
<evidence type="ECO:0000256" key="4">
    <source>
        <dbReference type="SAM" id="MobiDB-lite"/>
    </source>
</evidence>